<feature type="region of interest" description="Disordered" evidence="1">
    <location>
        <begin position="71"/>
        <end position="97"/>
    </location>
</feature>
<dbReference type="EMBL" id="BSXT01002534">
    <property type="protein sequence ID" value="GMF49480.1"/>
    <property type="molecule type" value="Genomic_DNA"/>
</dbReference>
<evidence type="ECO:0000256" key="1">
    <source>
        <dbReference type="SAM" id="MobiDB-lite"/>
    </source>
</evidence>
<evidence type="ECO:0000313" key="3">
    <source>
        <dbReference type="Proteomes" id="UP001165121"/>
    </source>
</evidence>
<sequence length="155" mass="17065">MSEADSAKAAAAKKKPATRGKAWGEEEVHVLISSWKAATLQEIPAGFTAKMMVQAIYNQYMDRIVNRKAEERGTEPLSHEEFKKACPKEGPEGGLDVCDASFRPRSLRATEDKVASLKPSFSLNSDHNNGTLVGSADRPSWFDMSKEEHSAILKK</sequence>
<keyword evidence="3" id="KW-1185">Reference proteome</keyword>
<evidence type="ECO:0000313" key="2">
    <source>
        <dbReference type="EMBL" id="GMF49480.1"/>
    </source>
</evidence>
<protein>
    <submittedName>
        <fullName evidence="2">Unnamed protein product</fullName>
    </submittedName>
</protein>
<gene>
    <name evidence="2" type="ORF">Pfra01_001956900</name>
</gene>
<reference evidence="2" key="1">
    <citation type="submission" date="2023-04" db="EMBL/GenBank/DDBJ databases">
        <title>Phytophthora fragariaefolia NBRC 109709.</title>
        <authorList>
            <person name="Ichikawa N."/>
            <person name="Sato H."/>
            <person name="Tonouchi N."/>
        </authorList>
    </citation>
    <scope>NUCLEOTIDE SEQUENCE</scope>
    <source>
        <strain evidence="2">NBRC 109709</strain>
    </source>
</reference>
<feature type="compositionally biased region" description="Basic and acidic residues" evidence="1">
    <location>
        <begin position="71"/>
        <end position="91"/>
    </location>
</feature>
<feature type="region of interest" description="Disordered" evidence="1">
    <location>
        <begin position="118"/>
        <end position="140"/>
    </location>
</feature>
<accession>A0A9W6Y0Z9</accession>
<dbReference type="AlphaFoldDB" id="A0A9W6Y0Z9"/>
<feature type="region of interest" description="Disordered" evidence="1">
    <location>
        <begin position="1"/>
        <end position="23"/>
    </location>
</feature>
<organism evidence="2 3">
    <name type="scientific">Phytophthora fragariaefolia</name>
    <dbReference type="NCBI Taxonomy" id="1490495"/>
    <lineage>
        <taxon>Eukaryota</taxon>
        <taxon>Sar</taxon>
        <taxon>Stramenopiles</taxon>
        <taxon>Oomycota</taxon>
        <taxon>Peronosporomycetes</taxon>
        <taxon>Peronosporales</taxon>
        <taxon>Peronosporaceae</taxon>
        <taxon>Phytophthora</taxon>
    </lineage>
</organism>
<dbReference type="Proteomes" id="UP001165121">
    <property type="component" value="Unassembled WGS sequence"/>
</dbReference>
<name>A0A9W6Y0Z9_9STRA</name>
<dbReference type="OrthoDB" id="124293at2759"/>
<feature type="compositionally biased region" description="Polar residues" evidence="1">
    <location>
        <begin position="119"/>
        <end position="132"/>
    </location>
</feature>
<proteinExistence type="predicted"/>
<comment type="caution">
    <text evidence="2">The sequence shown here is derived from an EMBL/GenBank/DDBJ whole genome shotgun (WGS) entry which is preliminary data.</text>
</comment>